<dbReference type="InterPro" id="IPR050452">
    <property type="entry name" value="Metacaspase"/>
</dbReference>
<organism evidence="3 4">
    <name type="scientific">Beauveria bassiana</name>
    <name type="common">White muscardine disease fungus</name>
    <name type="synonym">Tritirachium shiotae</name>
    <dbReference type="NCBI Taxonomy" id="176275"/>
    <lineage>
        <taxon>Eukaryota</taxon>
        <taxon>Fungi</taxon>
        <taxon>Dikarya</taxon>
        <taxon>Ascomycota</taxon>
        <taxon>Pezizomycotina</taxon>
        <taxon>Sordariomycetes</taxon>
        <taxon>Hypocreomycetidae</taxon>
        <taxon>Hypocreales</taxon>
        <taxon>Cordycipitaceae</taxon>
        <taxon>Beauveria</taxon>
    </lineage>
</organism>
<accession>A0A2N6NSG6</accession>
<dbReference type="PANTHER" id="PTHR48104:SF30">
    <property type="entry name" value="METACASPASE-1"/>
    <property type="match status" value="1"/>
</dbReference>
<comment type="similarity">
    <text evidence="1">Belongs to the peptidase C14B family.</text>
</comment>
<evidence type="ECO:0000313" key="3">
    <source>
        <dbReference type="EMBL" id="PMB70219.1"/>
    </source>
</evidence>
<evidence type="ECO:0000256" key="1">
    <source>
        <dbReference type="ARBA" id="ARBA00009005"/>
    </source>
</evidence>
<dbReference type="Proteomes" id="UP000235728">
    <property type="component" value="Unassembled WGS sequence"/>
</dbReference>
<dbReference type="Gene3D" id="3.40.50.1460">
    <property type="match status" value="1"/>
</dbReference>
<dbReference type="PANTHER" id="PTHR48104">
    <property type="entry name" value="METACASPASE-4"/>
    <property type="match status" value="1"/>
</dbReference>
<sequence length="678" mass="75206">MASVSPPAKHWSVLVGINFYGGAEDLQGCVQDVWAIKQYLETGQQSVDIAALTATAPAKPTSRRLLEDPGCWPTWANLTNRLKRVLDNAKPGDFVYFHFSGHGTRLPESTKSAHVSGNLALVLFEESGPGVRYFQGQLLANCLGRMVEKGLRVTVVLDCCFSGSVLRDGNIRGTDVRAVDYNPDVDVGIPSGESSDYFQRDHHRFRDAAVSPDQWLVAPDGYTILAACGPHEIARELQLAQGGRRGALSYFLLDALNDLRKRCTEITHESLYEHLRVRFRASWPQQTPMRYGNKDMSFFGHLGARSDMAYVRVYCRAEDQRLCLDAGQAHGVYPNDEYAVYPLVSEDTTSQPEILATVRVENVGPLTSEVATTGQKRSIQGHADCWIAKPLTTLPRKKISVRLAASAHKFHGHILQTRGSEGQEWLHLCTKDEQEACMFHLGVNDGKYEILNGTLQRIRSLPTVPMATPDAEHHVLSMLQHLAEFKYAEGIESRLPDSSFDASFSLMSSADGNAPDASAVHNIEHGGIWRLALKNHSESPLYMAIFNFTPSWKIFNVLSSAGDNAFRVMQPRGEEELRMGMKVPDWLQRLGGRHCEDVIKVFVTAKPTSFPSLILPEIALHAQHRGGAHEPGDALATLLADLTRPLRGPNCLGREAWATRNFIIRTTMHGDDEKQVHA</sequence>
<comment type="caution">
    <text evidence="3">The sequence shown here is derived from an EMBL/GenBank/DDBJ whole genome shotgun (WGS) entry which is preliminary data.</text>
</comment>
<dbReference type="GO" id="GO:0006508">
    <property type="term" value="P:proteolysis"/>
    <property type="evidence" value="ECO:0007669"/>
    <property type="project" value="InterPro"/>
</dbReference>
<evidence type="ECO:0000259" key="2">
    <source>
        <dbReference type="Pfam" id="PF00656"/>
    </source>
</evidence>
<gene>
    <name evidence="3" type="primary">AMC9</name>
    <name evidence="3" type="ORF">BM221_004870</name>
</gene>
<feature type="domain" description="Peptidase C14 caspase" evidence="2">
    <location>
        <begin position="11"/>
        <end position="289"/>
    </location>
</feature>
<dbReference type="Pfam" id="PF00656">
    <property type="entry name" value="Peptidase_C14"/>
    <property type="match status" value="1"/>
</dbReference>
<dbReference type="InterPro" id="IPR011600">
    <property type="entry name" value="Pept_C14_caspase"/>
</dbReference>
<protein>
    <submittedName>
        <fullName evidence="3">Metacaspase-9</fullName>
    </submittedName>
</protein>
<name>A0A2N6NSG6_BEABA</name>
<dbReference type="GO" id="GO:0005737">
    <property type="term" value="C:cytoplasm"/>
    <property type="evidence" value="ECO:0007669"/>
    <property type="project" value="TreeGrafter"/>
</dbReference>
<dbReference type="EMBL" id="MRVG01000004">
    <property type="protein sequence ID" value="PMB70219.1"/>
    <property type="molecule type" value="Genomic_DNA"/>
</dbReference>
<dbReference type="GO" id="GO:0004197">
    <property type="term" value="F:cysteine-type endopeptidase activity"/>
    <property type="evidence" value="ECO:0007669"/>
    <property type="project" value="InterPro"/>
</dbReference>
<reference evidence="3 4" key="1">
    <citation type="journal article" date="2016" name="Appl. Microbiol. Biotechnol.">
        <title>Characterization of T-DNA insertion mutants with decreased virulence in the entomopathogenic fungus Beauveria bassiana JEF-007.</title>
        <authorList>
            <person name="Kim S."/>
            <person name="Lee S.J."/>
            <person name="Nai Y.S."/>
            <person name="Yu J.S."/>
            <person name="Lee M.R."/>
            <person name="Yang Y.T."/>
            <person name="Kim J.S."/>
        </authorList>
    </citation>
    <scope>NUCLEOTIDE SEQUENCE [LARGE SCALE GENOMIC DNA]</scope>
    <source>
        <strain evidence="3 4">JEF-007</strain>
    </source>
</reference>
<dbReference type="OMA" id="PLYMAIF"/>
<evidence type="ECO:0000313" key="4">
    <source>
        <dbReference type="Proteomes" id="UP000235728"/>
    </source>
</evidence>
<proteinExistence type="inferred from homology"/>
<dbReference type="AlphaFoldDB" id="A0A2N6NSG6"/>